<comment type="similarity">
    <text evidence="1">Belongs to the class I-like SAM-binding methyltransferase superfamily. TRM5/TYW2 family.</text>
</comment>
<comment type="catalytic activity">
    <reaction evidence="9 10">
        <text>guanosine(37) in tRNA + S-adenosyl-L-methionine = N(1)-methylguanosine(37) in tRNA + S-adenosyl-L-homocysteine + H(+)</text>
        <dbReference type="Rhea" id="RHEA:36899"/>
        <dbReference type="Rhea" id="RHEA-COMP:10145"/>
        <dbReference type="Rhea" id="RHEA-COMP:10147"/>
        <dbReference type="ChEBI" id="CHEBI:15378"/>
        <dbReference type="ChEBI" id="CHEBI:57856"/>
        <dbReference type="ChEBI" id="CHEBI:59789"/>
        <dbReference type="ChEBI" id="CHEBI:73542"/>
        <dbReference type="ChEBI" id="CHEBI:74269"/>
        <dbReference type="EC" id="2.1.1.228"/>
    </reaction>
</comment>
<dbReference type="GO" id="GO:0005634">
    <property type="term" value="C:nucleus"/>
    <property type="evidence" value="ECO:0007669"/>
    <property type="project" value="UniProtKB-SubCell"/>
</dbReference>
<dbReference type="InterPro" id="IPR025792">
    <property type="entry name" value="tRNA_Gua_MeTrfase_euk"/>
</dbReference>
<dbReference type="SUPFAM" id="SSF53335">
    <property type="entry name" value="S-adenosyl-L-methionine-dependent methyltransferases"/>
    <property type="match status" value="1"/>
</dbReference>
<dbReference type="Pfam" id="PF25133">
    <property type="entry name" value="TYW2_N_2"/>
    <property type="match status" value="1"/>
</dbReference>
<evidence type="ECO:0000256" key="4">
    <source>
        <dbReference type="ARBA" id="ARBA00022679"/>
    </source>
</evidence>
<dbReference type="InterPro" id="IPR030382">
    <property type="entry name" value="MeTrfase_TRM5/TYW2"/>
</dbReference>
<organism evidence="12 13">
    <name type="scientific">Rickenella mellea</name>
    <dbReference type="NCBI Taxonomy" id="50990"/>
    <lineage>
        <taxon>Eukaryota</taxon>
        <taxon>Fungi</taxon>
        <taxon>Dikarya</taxon>
        <taxon>Basidiomycota</taxon>
        <taxon>Agaricomycotina</taxon>
        <taxon>Agaricomycetes</taxon>
        <taxon>Hymenochaetales</taxon>
        <taxon>Rickenellaceae</taxon>
        <taxon>Rickenella</taxon>
    </lineage>
</organism>
<evidence type="ECO:0000313" key="13">
    <source>
        <dbReference type="Proteomes" id="UP000294933"/>
    </source>
</evidence>
<dbReference type="InterPro" id="IPR056743">
    <property type="entry name" value="TRM5-TYW2-like_MTfase"/>
</dbReference>
<dbReference type="EMBL" id="ML170158">
    <property type="protein sequence ID" value="TDL28086.1"/>
    <property type="molecule type" value="Genomic_DNA"/>
</dbReference>
<keyword evidence="4 10" id="KW-0808">Transferase</keyword>
<dbReference type="Gene3D" id="3.30.300.110">
    <property type="entry name" value="Met-10+ protein-like domains"/>
    <property type="match status" value="1"/>
</dbReference>
<dbReference type="Pfam" id="PF02475">
    <property type="entry name" value="TRM5-TYW2_MTfase"/>
    <property type="match status" value="1"/>
</dbReference>
<protein>
    <recommendedName>
        <fullName evidence="10">tRNA (guanine(37)-N1)-methyltransferase</fullName>
        <ecNumber evidence="10">2.1.1.228</ecNumber>
    </recommendedName>
    <alternativeName>
        <fullName evidence="10">M1G-methyltransferase</fullName>
    </alternativeName>
    <alternativeName>
        <fullName evidence="10">tRNA [GM37] methyltransferase</fullName>
    </alternativeName>
    <alternativeName>
        <fullName evidence="10">tRNA methyltransferase 5</fullName>
    </alternativeName>
</protein>
<keyword evidence="13" id="KW-1185">Reference proteome</keyword>
<dbReference type="PROSITE" id="PS51684">
    <property type="entry name" value="SAM_MT_TRM5_TYW2"/>
    <property type="match status" value="1"/>
</dbReference>
<dbReference type="GO" id="GO:0005759">
    <property type="term" value="C:mitochondrial matrix"/>
    <property type="evidence" value="ECO:0007669"/>
    <property type="project" value="UniProtKB-SubCell"/>
</dbReference>
<feature type="binding site" evidence="10">
    <location>
        <begin position="310"/>
        <end position="311"/>
    </location>
    <ligand>
        <name>S-adenosyl-L-methionine</name>
        <dbReference type="ChEBI" id="CHEBI:59789"/>
    </ligand>
</feature>
<sequence>MRLSLPPWRNLTRSCCSSGIFLCTMPHRHNNLDTSAPILRCEEGANSIDRDAFRKSITVLAAKVPSAKTGSVLKANAMKRMIMNLPKVRNVLPDPHGSEMQSRLVLLRVADKDQLTPEAIEFLNAEGCELLPHAVELDYTYWTVGSSLSFWLVSDKTICGPKDEILQAALPQELCDESPTGFTVIGHIAHLNLNAEYLPYKHVIGQVILDKNTKVRTVINKLGSIHSQFRFFDMELIAGEPDYLVEHHESDCRFTFDFSKVYWNSRLHTEHDRLVKLFVPTEGIIADVFAGVGPFAIPAAKNGCAVMGNDLNPECARWLRQNVSDNQVTDNVRVFCEDGREFIRTVVSKAFHEPFPPFTQWTTRKKQAKEERRLRDQVVLRGEKARSEPVPPAEHAPRNTISHFVMNLPDSAIEFLNAFQGVLSDVSGDLRAVYHTMPMIHCHCFTRYLEPAEAEADIISRVVKSLGYVLEEDVSLHLVRSVAPNKDMYCISFRLPRKVAFR</sequence>
<evidence type="ECO:0000256" key="6">
    <source>
        <dbReference type="ARBA" id="ARBA00022694"/>
    </source>
</evidence>
<evidence type="ECO:0000256" key="9">
    <source>
        <dbReference type="ARBA" id="ARBA00047783"/>
    </source>
</evidence>
<dbReference type="GO" id="GO:0002939">
    <property type="term" value="P:tRNA N1-guanine methylation"/>
    <property type="evidence" value="ECO:0007669"/>
    <property type="project" value="TreeGrafter"/>
</dbReference>
<dbReference type="Proteomes" id="UP000294933">
    <property type="component" value="Unassembled WGS sequence"/>
</dbReference>
<keyword evidence="8 10" id="KW-0539">Nucleus</keyword>
<feature type="binding site" evidence="10">
    <location>
        <position position="407"/>
    </location>
    <ligand>
        <name>S-adenosyl-L-methionine</name>
        <dbReference type="ChEBI" id="CHEBI:59789"/>
    </ligand>
</feature>
<keyword evidence="3 10" id="KW-0489">Methyltransferase</keyword>
<evidence type="ECO:0000256" key="8">
    <source>
        <dbReference type="ARBA" id="ARBA00023242"/>
    </source>
</evidence>
<dbReference type="GO" id="GO:0052906">
    <property type="term" value="F:tRNA (guanine(37)-N1)-methyltransferase activity"/>
    <property type="evidence" value="ECO:0007669"/>
    <property type="project" value="UniProtKB-UniRule"/>
</dbReference>
<dbReference type="PANTHER" id="PTHR23245">
    <property type="entry name" value="TRNA METHYLTRANSFERASE"/>
    <property type="match status" value="1"/>
</dbReference>
<comment type="subunit">
    <text evidence="10">Monomer.</text>
</comment>
<dbReference type="Gene3D" id="3.40.50.150">
    <property type="entry name" value="Vaccinia Virus protein VP39"/>
    <property type="match status" value="1"/>
</dbReference>
<feature type="binding site" evidence="10">
    <location>
        <position position="271"/>
    </location>
    <ligand>
        <name>S-adenosyl-L-methionine</name>
        <dbReference type="ChEBI" id="CHEBI:59789"/>
    </ligand>
</feature>
<comment type="function">
    <text evidence="10">Specifically methylates the N1 position of guanosine-37 in various cytoplasmic and mitochondrial tRNAs. Methylation is not dependent on the nature of the nucleoside 5' of the target nucleoside. This is the first step in the biosynthesis of wybutosine (yW), a modified base adjacent to the anticodon of tRNAs and required for accurate decoding.</text>
</comment>
<dbReference type="InterPro" id="IPR029063">
    <property type="entry name" value="SAM-dependent_MTases_sf"/>
</dbReference>
<evidence type="ECO:0000256" key="5">
    <source>
        <dbReference type="ARBA" id="ARBA00022691"/>
    </source>
</evidence>
<feature type="binding site" evidence="10">
    <location>
        <begin position="338"/>
        <end position="339"/>
    </location>
    <ligand>
        <name>S-adenosyl-L-methionine</name>
        <dbReference type="ChEBI" id="CHEBI:59789"/>
    </ligand>
</feature>
<evidence type="ECO:0000256" key="1">
    <source>
        <dbReference type="ARBA" id="ARBA00009775"/>
    </source>
</evidence>
<evidence type="ECO:0000259" key="11">
    <source>
        <dbReference type="PROSITE" id="PS51684"/>
    </source>
</evidence>
<evidence type="ECO:0000313" key="12">
    <source>
        <dbReference type="EMBL" id="TDL28086.1"/>
    </source>
</evidence>
<comment type="similarity">
    <text evidence="10">Belongs to the TRM5 / TYW2 family.</text>
</comment>
<reference evidence="12 13" key="1">
    <citation type="submission" date="2018-06" db="EMBL/GenBank/DDBJ databases">
        <title>A transcriptomic atlas of mushroom development highlights an independent origin of complex multicellularity.</title>
        <authorList>
            <consortium name="DOE Joint Genome Institute"/>
            <person name="Krizsan K."/>
            <person name="Almasi E."/>
            <person name="Merenyi Z."/>
            <person name="Sahu N."/>
            <person name="Viragh M."/>
            <person name="Koszo T."/>
            <person name="Mondo S."/>
            <person name="Kiss B."/>
            <person name="Balint B."/>
            <person name="Kues U."/>
            <person name="Barry K."/>
            <person name="Hegedus J.C."/>
            <person name="Henrissat B."/>
            <person name="Johnson J."/>
            <person name="Lipzen A."/>
            <person name="Ohm R."/>
            <person name="Nagy I."/>
            <person name="Pangilinan J."/>
            <person name="Yan J."/>
            <person name="Xiong Y."/>
            <person name="Grigoriev I.V."/>
            <person name="Hibbett D.S."/>
            <person name="Nagy L.G."/>
        </authorList>
    </citation>
    <scope>NUCLEOTIDE SEQUENCE [LARGE SCALE GENOMIC DNA]</scope>
    <source>
        <strain evidence="12 13">SZMC22713</strain>
    </source>
</reference>
<dbReference type="OrthoDB" id="408788at2759"/>
<dbReference type="InterPro" id="IPR056744">
    <property type="entry name" value="TRM5/TYW2-like_N"/>
</dbReference>
<dbReference type="VEuPathDB" id="FungiDB:BD410DRAFT_761443"/>
<evidence type="ECO:0000256" key="7">
    <source>
        <dbReference type="ARBA" id="ARBA00023128"/>
    </source>
</evidence>
<dbReference type="STRING" id="50990.A0A4Y7QL42"/>
<dbReference type="PANTHER" id="PTHR23245:SF36">
    <property type="entry name" value="TRNA (GUANINE(37)-N1)-METHYLTRANSFERASE"/>
    <property type="match status" value="1"/>
</dbReference>
<keyword evidence="7 10" id="KW-0496">Mitochondrion</keyword>
<dbReference type="HAMAP" id="MF_03152">
    <property type="entry name" value="TRM5"/>
    <property type="match status" value="1"/>
</dbReference>
<keyword evidence="2 10" id="KW-0963">Cytoplasm</keyword>
<accession>A0A4Y7QL42</accession>
<gene>
    <name evidence="10" type="primary">TRM5</name>
    <name evidence="12" type="ORF">BD410DRAFT_761443</name>
</gene>
<dbReference type="EC" id="2.1.1.228" evidence="10"/>
<name>A0A4Y7QL42_9AGAM</name>
<keyword evidence="6 10" id="KW-0819">tRNA processing</keyword>
<comment type="subcellular location">
    <subcellularLocation>
        <location evidence="10">Mitochondrion matrix</location>
    </subcellularLocation>
    <subcellularLocation>
        <location evidence="10">Nucleus</location>
    </subcellularLocation>
    <subcellularLocation>
        <location evidence="10">Cytoplasm</location>
    </subcellularLocation>
    <text evidence="10">Predominantly in the mitochondria and in the nucleus.</text>
</comment>
<evidence type="ECO:0000256" key="2">
    <source>
        <dbReference type="ARBA" id="ARBA00022490"/>
    </source>
</evidence>
<evidence type="ECO:0000256" key="3">
    <source>
        <dbReference type="ARBA" id="ARBA00022603"/>
    </source>
</evidence>
<dbReference type="AlphaFoldDB" id="A0A4Y7QL42"/>
<dbReference type="GO" id="GO:0070901">
    <property type="term" value="P:mitochondrial tRNA methylation"/>
    <property type="evidence" value="ECO:0007669"/>
    <property type="project" value="UniProtKB-ARBA"/>
</dbReference>
<feature type="domain" description="SAM-dependent methyltransferase TRM5/TYW2-type" evidence="11">
    <location>
        <begin position="182"/>
        <end position="497"/>
    </location>
</feature>
<evidence type="ECO:0000256" key="10">
    <source>
        <dbReference type="HAMAP-Rule" id="MF_03152"/>
    </source>
</evidence>
<dbReference type="FunFam" id="3.30.300.110:FF:000001">
    <property type="entry name" value="tRNA (guanine(37)-N1)-methyltransferase"/>
    <property type="match status" value="1"/>
</dbReference>
<proteinExistence type="inferred from homology"/>
<dbReference type="CDD" id="cd02440">
    <property type="entry name" value="AdoMet_MTases"/>
    <property type="match status" value="1"/>
</dbReference>
<keyword evidence="5 10" id="KW-0949">S-adenosyl-L-methionine</keyword>